<dbReference type="SUPFAM" id="SSF56219">
    <property type="entry name" value="DNase I-like"/>
    <property type="match status" value="1"/>
</dbReference>
<dbReference type="InterPro" id="IPR036691">
    <property type="entry name" value="Endo/exonu/phosph_ase_sf"/>
</dbReference>
<gene>
    <name evidence="3" type="ORF">LSINAPIS_LOCUS12951</name>
</gene>
<dbReference type="InterPro" id="IPR057251">
    <property type="entry name" value="FP_C"/>
</dbReference>
<dbReference type="EMBL" id="FZQP02006333">
    <property type="protein sequence ID" value="VVD02821.1"/>
    <property type="molecule type" value="Genomic_DNA"/>
</dbReference>
<dbReference type="Pfam" id="PF25298">
    <property type="entry name" value="Baculo_FP_2nd"/>
    <property type="match status" value="1"/>
</dbReference>
<evidence type="ECO:0000259" key="2">
    <source>
        <dbReference type="Pfam" id="PF25298"/>
    </source>
</evidence>
<evidence type="ECO:0000313" key="4">
    <source>
        <dbReference type="Proteomes" id="UP000324832"/>
    </source>
</evidence>
<dbReference type="AlphaFoldDB" id="A0A5E4R018"/>
<keyword evidence="4" id="KW-1185">Reference proteome</keyword>
<sequence length="285" mass="31744">MRVTGPCQSPDPELDSTSDSHTAIHIDSETSDSLPDCCAPTPELSNPTSATEEFKYYWVSNGKIFLRKTDQSQHMEIKNEFQLIKSWNSKTIYFPSMVGYNTYYTENNSNQNDGIVVYVKQGLNYVVKEHILSDATCILIEVNTDTVVIGLYRSPSFKNTSNFVNSLDNLLDTYKTHKTIAILGDINIDVSKDKTLPSHPNLFNYDGTVQSSEEHSRWSAFRPVGTRAPLMSALVMGRVCGSEWLVPLPALPTISAPLLLPFQHPHSTPASCNPCSPDCRQCNNS</sequence>
<feature type="non-terminal residue" evidence="3">
    <location>
        <position position="285"/>
    </location>
</feature>
<evidence type="ECO:0000313" key="3">
    <source>
        <dbReference type="EMBL" id="VVD02821.1"/>
    </source>
</evidence>
<proteinExistence type="predicted"/>
<reference evidence="3 4" key="1">
    <citation type="submission" date="2017-07" db="EMBL/GenBank/DDBJ databases">
        <authorList>
            <person name="Talla V."/>
            <person name="Backstrom N."/>
        </authorList>
    </citation>
    <scope>NUCLEOTIDE SEQUENCE [LARGE SCALE GENOMIC DNA]</scope>
</reference>
<feature type="region of interest" description="Disordered" evidence="1">
    <location>
        <begin position="1"/>
        <end position="20"/>
    </location>
</feature>
<protein>
    <recommendedName>
        <fullName evidence="2">FP protein C-terminal domain-containing protein</fullName>
    </recommendedName>
</protein>
<dbReference type="Proteomes" id="UP000324832">
    <property type="component" value="Unassembled WGS sequence"/>
</dbReference>
<name>A0A5E4R018_9NEOP</name>
<accession>A0A5E4R018</accession>
<organism evidence="3 4">
    <name type="scientific">Leptidea sinapis</name>
    <dbReference type="NCBI Taxonomy" id="189913"/>
    <lineage>
        <taxon>Eukaryota</taxon>
        <taxon>Metazoa</taxon>
        <taxon>Ecdysozoa</taxon>
        <taxon>Arthropoda</taxon>
        <taxon>Hexapoda</taxon>
        <taxon>Insecta</taxon>
        <taxon>Pterygota</taxon>
        <taxon>Neoptera</taxon>
        <taxon>Endopterygota</taxon>
        <taxon>Lepidoptera</taxon>
        <taxon>Glossata</taxon>
        <taxon>Ditrysia</taxon>
        <taxon>Papilionoidea</taxon>
        <taxon>Pieridae</taxon>
        <taxon>Dismorphiinae</taxon>
        <taxon>Leptidea</taxon>
    </lineage>
</organism>
<dbReference type="Gene3D" id="3.60.10.10">
    <property type="entry name" value="Endonuclease/exonuclease/phosphatase"/>
    <property type="match status" value="1"/>
</dbReference>
<evidence type="ECO:0000256" key="1">
    <source>
        <dbReference type="SAM" id="MobiDB-lite"/>
    </source>
</evidence>
<feature type="domain" description="FP protein C-terminal" evidence="2">
    <location>
        <begin position="50"/>
        <end position="82"/>
    </location>
</feature>